<feature type="compositionally biased region" description="Basic and acidic residues" evidence="1">
    <location>
        <begin position="96"/>
        <end position="111"/>
    </location>
</feature>
<feature type="compositionally biased region" description="Acidic residues" evidence="1">
    <location>
        <begin position="74"/>
        <end position="85"/>
    </location>
</feature>
<proteinExistence type="predicted"/>
<reference evidence="2" key="1">
    <citation type="journal article" date="2021" name="Proc. Natl. Acad. Sci. U.S.A.">
        <title>A Catalog of Tens of Thousands of Viruses from Human Metagenomes Reveals Hidden Associations with Chronic Diseases.</title>
        <authorList>
            <person name="Tisza M.J."/>
            <person name="Buck C.B."/>
        </authorList>
    </citation>
    <scope>NUCLEOTIDE SEQUENCE</scope>
    <source>
        <strain evidence="2">Ct3CA7</strain>
    </source>
</reference>
<protein>
    <submittedName>
        <fullName evidence="2">Lamina-associated polypeptide 2-like protein</fullName>
    </submittedName>
</protein>
<evidence type="ECO:0000313" key="2">
    <source>
        <dbReference type="EMBL" id="DAD68547.1"/>
    </source>
</evidence>
<feature type="region of interest" description="Disordered" evidence="1">
    <location>
        <begin position="49"/>
        <end position="118"/>
    </location>
</feature>
<accession>A0A8S5LFA7</accession>
<organism evidence="2">
    <name type="scientific">Siphoviridae sp. ct3CA7</name>
    <dbReference type="NCBI Taxonomy" id="2823561"/>
    <lineage>
        <taxon>Viruses</taxon>
        <taxon>Duplodnaviria</taxon>
        <taxon>Heunggongvirae</taxon>
        <taxon>Uroviricota</taxon>
        <taxon>Caudoviricetes</taxon>
    </lineage>
</organism>
<sequence>MPDLVLLVDDWKEPLEEGGFRKRVKGELFSAVQEVADWLVRSGGAKLADGTETVTVTDEPSADTQADSVTDDTTTAEESETDDSDSSTSGLPKKAAKIEDWQQAAEERGIDSRGMTKPQLIKAVEDYEAKNNS</sequence>
<dbReference type="EMBL" id="BK014704">
    <property type="protein sequence ID" value="DAD68547.1"/>
    <property type="molecule type" value="Genomic_DNA"/>
</dbReference>
<evidence type="ECO:0000256" key="1">
    <source>
        <dbReference type="SAM" id="MobiDB-lite"/>
    </source>
</evidence>
<name>A0A8S5LFA7_9CAUD</name>
<feature type="compositionally biased region" description="Low complexity" evidence="1">
    <location>
        <begin position="62"/>
        <end position="73"/>
    </location>
</feature>